<reference evidence="1" key="2">
    <citation type="journal article" date="2024" name="Toxins">
        <title>Genome Sequence Analysis of Native Xenorhabdus Strains Isolated from Entomopathogenic Nematodes in Argentina.</title>
        <authorList>
            <person name="Palma L."/>
            <person name="Frizzo L."/>
            <person name="Kaiser S."/>
            <person name="Berry C."/>
            <person name="Caballero P."/>
            <person name="Bode H.B."/>
            <person name="Del Valle E.E."/>
        </authorList>
    </citation>
    <scope>NUCLEOTIDE SEQUENCE</scope>
    <source>
        <strain evidence="1">M</strain>
    </source>
</reference>
<reference evidence="1" key="1">
    <citation type="submission" date="2020-09" db="EMBL/GenBank/DDBJ databases">
        <authorList>
            <person name="Palma L."/>
            <person name="Caballero P."/>
            <person name="Berry C."/>
            <person name="Del Valle E."/>
        </authorList>
    </citation>
    <scope>NUCLEOTIDE SEQUENCE</scope>
    <source>
        <strain evidence="1">M</strain>
    </source>
</reference>
<comment type="caution">
    <text evidence="1">The sequence shown here is derived from an EMBL/GenBank/DDBJ whole genome shotgun (WGS) entry which is preliminary data.</text>
</comment>
<dbReference type="AlphaFoldDB" id="A0AAW3YLV9"/>
<sequence>MINYQELEDDLMQLLALLRSVSPFMDEKTSATVWHGENISGTFMSSKDETSWSDECSHFMFPDPVMMKEIPFLMQTH</sequence>
<gene>
    <name evidence="1" type="ORF">ID854_00760</name>
</gene>
<dbReference type="Proteomes" id="UP001193920">
    <property type="component" value="Unassembled WGS sequence"/>
</dbReference>
<proteinExistence type="predicted"/>
<name>A0AAW3YLV9_9GAMM</name>
<dbReference type="GeneID" id="97126755"/>
<dbReference type="RefSeq" id="WP_141557243.1">
    <property type="nucleotide sequence ID" value="NZ_CAWNPE010000001.1"/>
</dbReference>
<protein>
    <submittedName>
        <fullName evidence="1">Uncharacterized protein</fullName>
    </submittedName>
</protein>
<organism evidence="1">
    <name type="scientific">Xenorhabdus szentirmaii</name>
    <dbReference type="NCBI Taxonomy" id="290112"/>
    <lineage>
        <taxon>Bacteria</taxon>
        <taxon>Pseudomonadati</taxon>
        <taxon>Pseudomonadota</taxon>
        <taxon>Gammaproteobacteria</taxon>
        <taxon>Enterobacterales</taxon>
        <taxon>Morganellaceae</taxon>
        <taxon>Xenorhabdus</taxon>
    </lineage>
</organism>
<dbReference type="EMBL" id="JACXBF010000029">
    <property type="protein sequence ID" value="MBD2799027.1"/>
    <property type="molecule type" value="Genomic_DNA"/>
</dbReference>
<accession>A0AAW3YLV9</accession>
<evidence type="ECO:0000313" key="1">
    <source>
        <dbReference type="EMBL" id="MBD2799027.1"/>
    </source>
</evidence>